<reference evidence="4" key="1">
    <citation type="submission" date="2012-02" db="EMBL/GenBank/DDBJ databases">
        <title>The complete genome of Solitalea canadensis DSM 3403.</title>
        <authorList>
            <consortium name="US DOE Joint Genome Institute (JGI-PGF)"/>
            <person name="Lucas S."/>
            <person name="Copeland A."/>
            <person name="Lapidus A."/>
            <person name="Glavina del Rio T."/>
            <person name="Dalin E."/>
            <person name="Tice H."/>
            <person name="Bruce D."/>
            <person name="Goodwin L."/>
            <person name="Pitluck S."/>
            <person name="Peters L."/>
            <person name="Ovchinnikova G."/>
            <person name="Lu M."/>
            <person name="Kyrpides N."/>
            <person name="Mavromatis K."/>
            <person name="Ivanova N."/>
            <person name="Brettin T."/>
            <person name="Detter J.C."/>
            <person name="Han C."/>
            <person name="Larimer F."/>
            <person name="Land M."/>
            <person name="Hauser L."/>
            <person name="Markowitz V."/>
            <person name="Cheng J.-F."/>
            <person name="Hugenholtz P."/>
            <person name="Woyke T."/>
            <person name="Wu D."/>
            <person name="Spring S."/>
            <person name="Schroeder M."/>
            <person name="Kopitz M."/>
            <person name="Brambilla E."/>
            <person name="Klenk H.-P."/>
            <person name="Eisen J.A."/>
        </authorList>
    </citation>
    <scope>NUCLEOTIDE SEQUENCE</scope>
    <source>
        <strain evidence="4">DSM 3403</strain>
    </source>
</reference>
<dbReference type="EMBL" id="CP003349">
    <property type="protein sequence ID" value="AFD06654.1"/>
    <property type="molecule type" value="Genomic_DNA"/>
</dbReference>
<dbReference type="InterPro" id="IPR036770">
    <property type="entry name" value="Ankyrin_rpt-contain_sf"/>
</dbReference>
<dbReference type="Pfam" id="PF00023">
    <property type="entry name" value="Ank"/>
    <property type="match status" value="1"/>
</dbReference>
<dbReference type="PANTHER" id="PTHR24189">
    <property type="entry name" value="MYOTROPHIN"/>
    <property type="match status" value="1"/>
</dbReference>
<feature type="repeat" description="ANK" evidence="3">
    <location>
        <begin position="154"/>
        <end position="191"/>
    </location>
</feature>
<gene>
    <name evidence="4" type="ordered locus">Solca_1586</name>
</gene>
<evidence type="ECO:0000313" key="4">
    <source>
        <dbReference type="EMBL" id="AFD06654.1"/>
    </source>
</evidence>
<dbReference type="STRING" id="929556.Solca_1586"/>
<dbReference type="PROSITE" id="PS51257">
    <property type="entry name" value="PROKAR_LIPOPROTEIN"/>
    <property type="match status" value="1"/>
</dbReference>
<dbReference type="Pfam" id="PF12796">
    <property type="entry name" value="Ank_2"/>
    <property type="match status" value="1"/>
</dbReference>
<keyword evidence="1" id="KW-0677">Repeat</keyword>
<dbReference type="PANTHER" id="PTHR24189:SF50">
    <property type="entry name" value="ANKYRIN REPEAT AND SOCS BOX PROTEIN 2"/>
    <property type="match status" value="1"/>
</dbReference>
<dbReference type="AlphaFoldDB" id="H8KTS9"/>
<dbReference type="InterPro" id="IPR050745">
    <property type="entry name" value="Multifunctional_regulatory"/>
</dbReference>
<dbReference type="Gene3D" id="1.25.40.20">
    <property type="entry name" value="Ankyrin repeat-containing domain"/>
    <property type="match status" value="1"/>
</dbReference>
<dbReference type="KEGG" id="scn:Solca_1586"/>
<organism evidence="4 5">
    <name type="scientific">Solitalea canadensis (strain ATCC 29591 / DSM 3403 / JCM 21819 / LMG 8368 / NBRC 15130 / NCIMB 12057 / USAM 9D)</name>
    <name type="common">Flexibacter canadensis</name>
    <dbReference type="NCBI Taxonomy" id="929556"/>
    <lineage>
        <taxon>Bacteria</taxon>
        <taxon>Pseudomonadati</taxon>
        <taxon>Bacteroidota</taxon>
        <taxon>Sphingobacteriia</taxon>
        <taxon>Sphingobacteriales</taxon>
        <taxon>Sphingobacteriaceae</taxon>
        <taxon>Solitalea</taxon>
    </lineage>
</organism>
<dbReference type="SUPFAM" id="SSF48403">
    <property type="entry name" value="Ankyrin repeat"/>
    <property type="match status" value="1"/>
</dbReference>
<dbReference type="SMART" id="SM00248">
    <property type="entry name" value="ANK"/>
    <property type="match status" value="4"/>
</dbReference>
<evidence type="ECO:0000313" key="5">
    <source>
        <dbReference type="Proteomes" id="UP000007590"/>
    </source>
</evidence>
<dbReference type="OrthoDB" id="1942479at2"/>
<keyword evidence="5" id="KW-1185">Reference proteome</keyword>
<name>H8KTS9_SOLCM</name>
<evidence type="ECO:0000256" key="1">
    <source>
        <dbReference type="ARBA" id="ARBA00022737"/>
    </source>
</evidence>
<evidence type="ECO:0000256" key="3">
    <source>
        <dbReference type="PROSITE-ProRule" id="PRU00023"/>
    </source>
</evidence>
<proteinExistence type="predicted"/>
<dbReference type="RefSeq" id="WP_014679881.1">
    <property type="nucleotide sequence ID" value="NC_017770.1"/>
</dbReference>
<keyword evidence="2 3" id="KW-0040">ANK repeat</keyword>
<dbReference type="InterPro" id="IPR002110">
    <property type="entry name" value="Ankyrin_rpt"/>
</dbReference>
<evidence type="ECO:0000256" key="2">
    <source>
        <dbReference type="ARBA" id="ARBA00023043"/>
    </source>
</evidence>
<accession>H8KTS9</accession>
<dbReference type="PROSITE" id="PS50088">
    <property type="entry name" value="ANK_REPEAT"/>
    <property type="match status" value="2"/>
</dbReference>
<sequence>MRHLLYIILLVFLISCTNRDKLIDKSELLGNDYRLFQQTPVWNLAKAVQDENLKEIKRIIVNEKVDINYSEPKYGNTLLILTVENQHYRSCKTLLELGADPNKHNNYNGSSAMIESAGIENYNEDNTRFLKLLLAYGGNVNDEEIGKRQEGNSTRRTPLLLACSDVNQFVSPINKVKILVEAGANVNYKNEYNAFPLKEALMHDHYDVVLYLLQKGADYSLMLFDRAQFSNDGKKIYTVDLLREKIFPLDSKKYQQKMEVVAFLKQKDIDYRKIPIPDFVIEKAKKMYPNSWQEYLDKY</sequence>
<feature type="repeat" description="ANK" evidence="3">
    <location>
        <begin position="74"/>
        <end position="106"/>
    </location>
</feature>
<protein>
    <submittedName>
        <fullName evidence="4">Ankyrin repeat protein</fullName>
    </submittedName>
</protein>
<dbReference type="HOGENOM" id="CLU_949370_0_0_10"/>
<dbReference type="Proteomes" id="UP000007590">
    <property type="component" value="Chromosome"/>
</dbReference>
<dbReference type="eggNOG" id="COG0666">
    <property type="taxonomic scope" value="Bacteria"/>
</dbReference>